<gene>
    <name evidence="4" type="ORF">OP10G_3858</name>
</gene>
<dbReference type="SUPFAM" id="SSF55347">
    <property type="entry name" value="Glyceraldehyde-3-phosphate dehydrogenase-like, C-terminal domain"/>
    <property type="match status" value="1"/>
</dbReference>
<dbReference type="AlphaFoldDB" id="A0A068NUV2"/>
<keyword evidence="5" id="KW-1185">Reference proteome</keyword>
<dbReference type="InterPro" id="IPR055170">
    <property type="entry name" value="GFO_IDH_MocA-like_dom"/>
</dbReference>
<name>A0A068NUV2_FIMGI</name>
<dbReference type="Proteomes" id="UP000027982">
    <property type="component" value="Chromosome"/>
</dbReference>
<dbReference type="STRING" id="661478.OP10G_3858"/>
<dbReference type="EMBL" id="CP007139">
    <property type="protein sequence ID" value="AIE87226.1"/>
    <property type="molecule type" value="Genomic_DNA"/>
</dbReference>
<sequence>MGKKRVNVGLIGYQFMGKAHSNAYRQVNHFFDLPVEVNMHTLCGRNEAAVTAAAAQYGWANVETDWRKVVANPEIDVIDVSTPGNLHAEIAIAAAQAGKAVFCEKPIGNTLSEAEAMLKAVQAAGVPHAVFHNYRKAPAVGLAKQLIESGRLGTIYHFRAVYLQDWIADPNFPLVWRLQKEIAGSGTHGDINAHIIDMARYLLGELDEVCGLLHTFVKQRPKAGAINDKLGAEATNEMGEVTVDDAAMFLAKFKSGALGTFEATRFAVGRKNHHRWEVNGSKGSIVFNLERMNELEYYSEEDPADVRGFRVIQATEGVHPYAGHYWPAGHIIGYEHTFINLLADAFTNMEAGKRIEPDFVDGYENQRVLDAVERSSDSREWVKL</sequence>
<proteinExistence type="predicted"/>
<organism evidence="4 5">
    <name type="scientific">Fimbriimonas ginsengisoli Gsoil 348</name>
    <dbReference type="NCBI Taxonomy" id="661478"/>
    <lineage>
        <taxon>Bacteria</taxon>
        <taxon>Bacillati</taxon>
        <taxon>Armatimonadota</taxon>
        <taxon>Fimbriimonadia</taxon>
        <taxon>Fimbriimonadales</taxon>
        <taxon>Fimbriimonadaceae</taxon>
        <taxon>Fimbriimonas</taxon>
    </lineage>
</organism>
<dbReference type="Pfam" id="PF22725">
    <property type="entry name" value="GFO_IDH_MocA_C3"/>
    <property type="match status" value="1"/>
</dbReference>
<dbReference type="SUPFAM" id="SSF51735">
    <property type="entry name" value="NAD(P)-binding Rossmann-fold domains"/>
    <property type="match status" value="1"/>
</dbReference>
<dbReference type="GO" id="GO:0000166">
    <property type="term" value="F:nucleotide binding"/>
    <property type="evidence" value="ECO:0007669"/>
    <property type="project" value="InterPro"/>
</dbReference>
<dbReference type="Pfam" id="PF01408">
    <property type="entry name" value="GFO_IDH_MocA"/>
    <property type="match status" value="1"/>
</dbReference>
<dbReference type="GO" id="GO:0016491">
    <property type="term" value="F:oxidoreductase activity"/>
    <property type="evidence" value="ECO:0007669"/>
    <property type="project" value="UniProtKB-KW"/>
</dbReference>
<dbReference type="InterPro" id="IPR000683">
    <property type="entry name" value="Gfo/Idh/MocA-like_OxRdtase_N"/>
</dbReference>
<evidence type="ECO:0000313" key="5">
    <source>
        <dbReference type="Proteomes" id="UP000027982"/>
    </source>
</evidence>
<dbReference type="Gene3D" id="3.40.50.720">
    <property type="entry name" value="NAD(P)-binding Rossmann-like Domain"/>
    <property type="match status" value="1"/>
</dbReference>
<evidence type="ECO:0000256" key="1">
    <source>
        <dbReference type="ARBA" id="ARBA00023002"/>
    </source>
</evidence>
<dbReference type="Gene3D" id="3.30.360.10">
    <property type="entry name" value="Dihydrodipicolinate Reductase, domain 2"/>
    <property type="match status" value="1"/>
</dbReference>
<feature type="domain" description="Gfo/Idh/MocA-like oxidoreductase N-terminal" evidence="2">
    <location>
        <begin position="6"/>
        <end position="130"/>
    </location>
</feature>
<dbReference type="PANTHER" id="PTHR43818:SF11">
    <property type="entry name" value="BCDNA.GH03377"/>
    <property type="match status" value="1"/>
</dbReference>
<accession>A0A068NUV2</accession>
<evidence type="ECO:0000313" key="4">
    <source>
        <dbReference type="EMBL" id="AIE87226.1"/>
    </source>
</evidence>
<dbReference type="InterPro" id="IPR050463">
    <property type="entry name" value="Gfo/Idh/MocA_oxidrdct_glycsds"/>
</dbReference>
<keyword evidence="1" id="KW-0560">Oxidoreductase</keyword>
<feature type="domain" description="GFO/IDH/MocA-like oxidoreductase" evidence="3">
    <location>
        <begin position="143"/>
        <end position="286"/>
    </location>
</feature>
<evidence type="ECO:0000259" key="3">
    <source>
        <dbReference type="Pfam" id="PF22725"/>
    </source>
</evidence>
<protein>
    <submittedName>
        <fullName evidence="4">Oxidoreductase domain-containing protein</fullName>
    </submittedName>
</protein>
<dbReference type="KEGG" id="fgi:OP10G_3858"/>
<dbReference type="HOGENOM" id="CLU_023194_17_0_0"/>
<dbReference type="InterPro" id="IPR036291">
    <property type="entry name" value="NAD(P)-bd_dom_sf"/>
</dbReference>
<dbReference type="RefSeq" id="WP_025228858.1">
    <property type="nucleotide sequence ID" value="NZ_CP007139.1"/>
</dbReference>
<dbReference type="PANTHER" id="PTHR43818">
    <property type="entry name" value="BCDNA.GH03377"/>
    <property type="match status" value="1"/>
</dbReference>
<dbReference type="eggNOG" id="COG0673">
    <property type="taxonomic scope" value="Bacteria"/>
</dbReference>
<evidence type="ECO:0000259" key="2">
    <source>
        <dbReference type="Pfam" id="PF01408"/>
    </source>
</evidence>
<reference evidence="4 5" key="1">
    <citation type="journal article" date="2014" name="PLoS ONE">
        <title>The first complete genome sequence of the class fimbriimonadia in the phylum armatimonadetes.</title>
        <authorList>
            <person name="Hu Z.Y."/>
            <person name="Wang Y.Z."/>
            <person name="Im W.T."/>
            <person name="Wang S.Y."/>
            <person name="Zhao G.P."/>
            <person name="Zheng H.J."/>
            <person name="Quan Z.X."/>
        </authorList>
    </citation>
    <scope>NUCLEOTIDE SEQUENCE [LARGE SCALE GENOMIC DNA]</scope>
    <source>
        <strain evidence="4">Gsoil 348</strain>
    </source>
</reference>